<reference evidence="1 2" key="1">
    <citation type="submission" date="2024-04" db="EMBL/GenBank/DDBJ databases">
        <title>Tritrichomonas musculus Genome.</title>
        <authorList>
            <person name="Alves-Ferreira E."/>
            <person name="Grigg M."/>
            <person name="Lorenzi H."/>
            <person name="Galac M."/>
        </authorList>
    </citation>
    <scope>NUCLEOTIDE SEQUENCE [LARGE SCALE GENOMIC DNA]</scope>
    <source>
        <strain evidence="1 2">EAF2021</strain>
    </source>
</reference>
<organism evidence="1 2">
    <name type="scientific">Tritrichomonas musculus</name>
    <dbReference type="NCBI Taxonomy" id="1915356"/>
    <lineage>
        <taxon>Eukaryota</taxon>
        <taxon>Metamonada</taxon>
        <taxon>Parabasalia</taxon>
        <taxon>Tritrichomonadida</taxon>
        <taxon>Tritrichomonadidae</taxon>
        <taxon>Tritrichomonas</taxon>
    </lineage>
</organism>
<name>A0ABR2I502_9EUKA</name>
<dbReference type="SUPFAM" id="SSF52058">
    <property type="entry name" value="L domain-like"/>
    <property type="match status" value="1"/>
</dbReference>
<sequence length="654" mass="75421">MQEKSTYNIFLKFQRLEVPTNFPFLSNINPNILQSLVKSGQYTVKSDVSEEVLQSFLNNWVTNDIPDINPENFSEFDKLSQEFERMKDLIQIFKNNSSNSIFFRLITKNHNLKKQLSSRKCLLKEKVRNDKKIIEYLFHSATDEISLISRNIADDLFYFCLSGYVYDVYLVTRRKIKQNGLIFALDDEDNTAGIYNSKVLTSDVVIPRSIIDESTNKEFIITSIYERSFQCSSIKSLSFADDSEVRFVYQNAFFNSGIESITFPSSLIELKDGWCYHAMHLKNVSFKTQNPLFSCFDNKLIIGKSSMQSDNYDVLHFARRDIEDVVIPSFIKKISPYAFNFCLKLNKVEFQKNSELLTIEKGAFSESYLQSITLPSHVRAIRAIAFYICRRLKKVEFENNESELVSIERNAFADSRIEELTLPSNITYLCEGWCNDMSWLKSIKIIPYSKVNIAFYNEKMLLGKSDLKSDNFDILLFVLRNATKITIPSFIKHVSSHSTSLCTKLKRVEFDENSELVSIGKFAFHSLSVSSIKIPKNVTCIDKNAFYLCRFLKRIDFHEQSKLIEIGCNGFSFSSIQCIIIPSSVKTIHEYAFTNCRSLKIVEILEDSKLVSSNKEYFANSTNVAIMIPVNLRKSLNFKVSKPSNLFNSFAAYK</sequence>
<protein>
    <submittedName>
        <fullName evidence="1">Uncharacterized protein</fullName>
    </submittedName>
</protein>
<proteinExistence type="predicted"/>
<keyword evidence="2" id="KW-1185">Reference proteome</keyword>
<accession>A0ABR2I502</accession>
<dbReference type="PANTHER" id="PTHR45661">
    <property type="entry name" value="SURFACE ANTIGEN"/>
    <property type="match status" value="1"/>
</dbReference>
<dbReference type="PANTHER" id="PTHR45661:SF3">
    <property type="entry name" value="IG-LIKE DOMAIN-CONTAINING PROTEIN"/>
    <property type="match status" value="1"/>
</dbReference>
<dbReference type="InterPro" id="IPR032675">
    <property type="entry name" value="LRR_dom_sf"/>
</dbReference>
<gene>
    <name evidence="1" type="ORF">M9Y10_015820</name>
</gene>
<dbReference type="EMBL" id="JAPFFF010000020">
    <property type="protein sequence ID" value="KAK8857415.1"/>
    <property type="molecule type" value="Genomic_DNA"/>
</dbReference>
<dbReference type="InterPro" id="IPR053139">
    <property type="entry name" value="Surface_bspA-like"/>
</dbReference>
<evidence type="ECO:0000313" key="1">
    <source>
        <dbReference type="EMBL" id="KAK8857415.1"/>
    </source>
</evidence>
<dbReference type="Gene3D" id="3.80.10.10">
    <property type="entry name" value="Ribonuclease Inhibitor"/>
    <property type="match status" value="3"/>
</dbReference>
<dbReference type="Proteomes" id="UP001470230">
    <property type="component" value="Unassembled WGS sequence"/>
</dbReference>
<dbReference type="Pfam" id="PF13306">
    <property type="entry name" value="LRR_5"/>
    <property type="match status" value="3"/>
</dbReference>
<comment type="caution">
    <text evidence="1">The sequence shown here is derived from an EMBL/GenBank/DDBJ whole genome shotgun (WGS) entry which is preliminary data.</text>
</comment>
<dbReference type="InterPro" id="IPR026906">
    <property type="entry name" value="LRR_5"/>
</dbReference>
<evidence type="ECO:0000313" key="2">
    <source>
        <dbReference type="Proteomes" id="UP001470230"/>
    </source>
</evidence>